<feature type="transmembrane region" description="Helical" evidence="1">
    <location>
        <begin position="135"/>
        <end position="151"/>
    </location>
</feature>
<dbReference type="InterPro" id="IPR053258">
    <property type="entry name" value="Ca-permeable_cation_channel"/>
</dbReference>
<dbReference type="PANTHER" id="PTHR34115">
    <property type="entry name" value="PROTEIN, PUTATIVE-RELATED"/>
    <property type="match status" value="1"/>
</dbReference>
<feature type="transmembrane region" description="Helical" evidence="1">
    <location>
        <begin position="72"/>
        <end position="91"/>
    </location>
</feature>
<keyword evidence="1" id="KW-0812">Transmembrane</keyword>
<feature type="transmembrane region" description="Helical" evidence="1">
    <location>
        <begin position="41"/>
        <end position="60"/>
    </location>
</feature>
<comment type="caution">
    <text evidence="2">The sequence shown here is derived from an EMBL/GenBank/DDBJ whole genome shotgun (WGS) entry which is preliminary data.</text>
</comment>
<name>A0A4S4DA10_CAMSN</name>
<organism evidence="2 3">
    <name type="scientific">Camellia sinensis var. sinensis</name>
    <name type="common">China tea</name>
    <dbReference type="NCBI Taxonomy" id="542762"/>
    <lineage>
        <taxon>Eukaryota</taxon>
        <taxon>Viridiplantae</taxon>
        <taxon>Streptophyta</taxon>
        <taxon>Embryophyta</taxon>
        <taxon>Tracheophyta</taxon>
        <taxon>Spermatophyta</taxon>
        <taxon>Magnoliopsida</taxon>
        <taxon>eudicotyledons</taxon>
        <taxon>Gunneridae</taxon>
        <taxon>Pentapetalae</taxon>
        <taxon>asterids</taxon>
        <taxon>Ericales</taxon>
        <taxon>Theaceae</taxon>
        <taxon>Camellia</taxon>
    </lineage>
</organism>
<accession>A0A4S4DA10</accession>
<keyword evidence="1" id="KW-0472">Membrane</keyword>
<sequence>MPQQGAQTNLFGQINVSFLSITTHSYYLLQQQSTSSSSASCHPVLAIIIPALLSFLQIKYQGRSNISPFDTYPKSLGVSIASLLLYGISYYAELKSSSYEDHHRSQTYARYGTVVFGWLLFVSLASILLPDLVGPFLYVLYILFLAGEFLRRQLQMLWNWLYQIVMGKVPVMPPSWLTTSLAFSNSRGNNLQRNILSI</sequence>
<keyword evidence="1" id="KW-1133">Transmembrane helix</keyword>
<dbReference type="EMBL" id="SDRB02011966">
    <property type="protein sequence ID" value="THF99351.1"/>
    <property type="molecule type" value="Genomic_DNA"/>
</dbReference>
<evidence type="ECO:0000313" key="3">
    <source>
        <dbReference type="Proteomes" id="UP000306102"/>
    </source>
</evidence>
<evidence type="ECO:0000313" key="2">
    <source>
        <dbReference type="EMBL" id="THF99351.1"/>
    </source>
</evidence>
<reference evidence="2 3" key="1">
    <citation type="journal article" date="2018" name="Proc. Natl. Acad. Sci. U.S.A.">
        <title>Draft genome sequence of Camellia sinensis var. sinensis provides insights into the evolution of the tea genome and tea quality.</title>
        <authorList>
            <person name="Wei C."/>
            <person name="Yang H."/>
            <person name="Wang S."/>
            <person name="Zhao J."/>
            <person name="Liu C."/>
            <person name="Gao L."/>
            <person name="Xia E."/>
            <person name="Lu Y."/>
            <person name="Tai Y."/>
            <person name="She G."/>
            <person name="Sun J."/>
            <person name="Cao H."/>
            <person name="Tong W."/>
            <person name="Gao Q."/>
            <person name="Li Y."/>
            <person name="Deng W."/>
            <person name="Jiang X."/>
            <person name="Wang W."/>
            <person name="Chen Q."/>
            <person name="Zhang S."/>
            <person name="Li H."/>
            <person name="Wu J."/>
            <person name="Wang P."/>
            <person name="Li P."/>
            <person name="Shi C."/>
            <person name="Zheng F."/>
            <person name="Jian J."/>
            <person name="Huang B."/>
            <person name="Shan D."/>
            <person name="Shi M."/>
            <person name="Fang C."/>
            <person name="Yue Y."/>
            <person name="Li F."/>
            <person name="Li D."/>
            <person name="Wei S."/>
            <person name="Han B."/>
            <person name="Jiang C."/>
            <person name="Yin Y."/>
            <person name="Xia T."/>
            <person name="Zhang Z."/>
            <person name="Bennetzen J.L."/>
            <person name="Zhao S."/>
            <person name="Wan X."/>
        </authorList>
    </citation>
    <scope>NUCLEOTIDE SEQUENCE [LARGE SCALE GENOMIC DNA]</scope>
    <source>
        <strain evidence="3">cv. Shuchazao</strain>
        <tissue evidence="2">Leaf</tissue>
    </source>
</reference>
<dbReference type="PANTHER" id="PTHR34115:SF5">
    <property type="entry name" value="PROTEIN, PUTATIVE-RELATED"/>
    <property type="match status" value="1"/>
</dbReference>
<dbReference type="Proteomes" id="UP000306102">
    <property type="component" value="Unassembled WGS sequence"/>
</dbReference>
<proteinExistence type="predicted"/>
<evidence type="ECO:0000256" key="1">
    <source>
        <dbReference type="SAM" id="Phobius"/>
    </source>
</evidence>
<feature type="transmembrane region" description="Helical" evidence="1">
    <location>
        <begin position="111"/>
        <end position="129"/>
    </location>
</feature>
<keyword evidence="3" id="KW-1185">Reference proteome</keyword>
<dbReference type="AlphaFoldDB" id="A0A4S4DA10"/>
<gene>
    <name evidence="2" type="ORF">TEA_007671</name>
</gene>
<feature type="transmembrane region" description="Helical" evidence="1">
    <location>
        <begin position="12"/>
        <end position="29"/>
    </location>
</feature>
<protein>
    <submittedName>
        <fullName evidence="2">Uncharacterized protein</fullName>
    </submittedName>
</protein>